<dbReference type="EMBL" id="AE017343">
    <property type="protein sequence ID" value="AAW42047.1"/>
    <property type="molecule type" value="Genomic_DNA"/>
</dbReference>
<keyword evidence="2" id="KW-0812">Transmembrane</keyword>
<sequence>MTIVPNLQEATTSDSDSERTLYDRPNRTSRTDRAESGHDSSEIFFPYTAPFSSIVPALTSFTKQPQVTSFQPLKETKWQRPPFLPTLNSHPRLVYPIVVLTLLSAGLITGLVVFVIHQNHILVGEESSPDNEGKDDGQELSPLILFIDAVFIIFIIGTISILLLLIYRFSTKFRHPPLPSSTTRIANPLDFLPGWCRTTLPSLPTYGEAVIGASGTIDHQLEMTLPVYEDNRNSRMLMRSQSRQNVEDRGGSSVSVVMTDDEGNERQVRSPTQEQRLTSYWMSELVLPTAKRQSQIHIQSEPRSSSLLDVIVEDESVMINMEDIKERGRIGVEEGGVNGDEGEVKEDEIEVWLEV</sequence>
<dbReference type="VEuPathDB" id="FungiDB:CNC00640"/>
<dbReference type="GeneID" id="3256762"/>
<accession>Q55V21</accession>
<evidence type="ECO:0000313" key="3">
    <source>
        <dbReference type="EMBL" id="AAW42047.1"/>
    </source>
</evidence>
<evidence type="ECO:0000313" key="4">
    <source>
        <dbReference type="Proteomes" id="UP000002149"/>
    </source>
</evidence>
<feature type="transmembrane region" description="Helical" evidence="2">
    <location>
        <begin position="143"/>
        <end position="167"/>
    </location>
</feature>
<organism evidence="3 4">
    <name type="scientific">Cryptococcus deneoformans (strain JEC21 / ATCC MYA-565)</name>
    <name type="common">Cryptococcus neoformans var. neoformans serotype D</name>
    <dbReference type="NCBI Taxonomy" id="214684"/>
    <lineage>
        <taxon>Eukaryota</taxon>
        <taxon>Fungi</taxon>
        <taxon>Dikarya</taxon>
        <taxon>Basidiomycota</taxon>
        <taxon>Agaricomycotina</taxon>
        <taxon>Tremellomycetes</taxon>
        <taxon>Tremellales</taxon>
        <taxon>Cryptococcaceae</taxon>
        <taxon>Cryptococcus</taxon>
        <taxon>Cryptococcus neoformans species complex</taxon>
    </lineage>
</organism>
<keyword evidence="4" id="KW-1185">Reference proteome</keyword>
<dbReference type="HOGENOM" id="CLU_068705_0_0_1"/>
<keyword evidence="2" id="KW-0472">Membrane</keyword>
<dbReference type="InParanoid" id="Q5KL62"/>
<feature type="transmembrane region" description="Helical" evidence="2">
    <location>
        <begin position="93"/>
        <end position="116"/>
    </location>
</feature>
<dbReference type="STRING" id="214684.Q5KL62"/>
<gene>
    <name evidence="3" type="ordered locus">CNC00640</name>
</gene>
<dbReference type="eggNOG" id="ENOG502RBEQ">
    <property type="taxonomic scope" value="Eukaryota"/>
</dbReference>
<name>Q5KL62_CRYD1</name>
<feature type="compositionally biased region" description="Basic and acidic residues" evidence="1">
    <location>
        <begin position="16"/>
        <end position="38"/>
    </location>
</feature>
<dbReference type="RefSeq" id="XP_024512335.1">
    <property type="nucleotide sequence ID" value="XM_024656666.1"/>
</dbReference>
<keyword evidence="2" id="KW-1133">Transmembrane helix</keyword>
<evidence type="ECO:0000256" key="1">
    <source>
        <dbReference type="SAM" id="MobiDB-lite"/>
    </source>
</evidence>
<dbReference type="AlphaFoldDB" id="Q5KL62"/>
<reference evidence="3 4" key="1">
    <citation type="journal article" date="2005" name="Science">
        <title>The genome of the basidiomycetous yeast and human pathogen Cryptococcus neoformans.</title>
        <authorList>
            <person name="Loftus B.J."/>
            <person name="Fung E."/>
            <person name="Roncaglia P."/>
            <person name="Rowley D."/>
            <person name="Amedeo P."/>
            <person name="Bruno D."/>
            <person name="Vamathevan J."/>
            <person name="Miranda M."/>
            <person name="Anderson I.J."/>
            <person name="Fraser J.A."/>
            <person name="Allen J.E."/>
            <person name="Bosdet I.E."/>
            <person name="Brent M.R."/>
            <person name="Chiu R."/>
            <person name="Doering T.L."/>
            <person name="Donlin M.J."/>
            <person name="D'Souza C.A."/>
            <person name="Fox D.S."/>
            <person name="Grinberg V."/>
            <person name="Fu J."/>
            <person name="Fukushima M."/>
            <person name="Haas B.J."/>
            <person name="Huang J.C."/>
            <person name="Janbon G."/>
            <person name="Jones S.J."/>
            <person name="Koo H.L."/>
            <person name="Krzywinski M.I."/>
            <person name="Kwon-Chung J.K."/>
            <person name="Lengeler K.B."/>
            <person name="Maiti R."/>
            <person name="Marra M.A."/>
            <person name="Marra R.E."/>
            <person name="Mathewson C.A."/>
            <person name="Mitchell T.G."/>
            <person name="Pertea M."/>
            <person name="Riggs F.R."/>
            <person name="Salzberg S.L."/>
            <person name="Schein J.E."/>
            <person name="Shvartsbeyn A."/>
            <person name="Shin H."/>
            <person name="Shumway M."/>
            <person name="Specht C.A."/>
            <person name="Suh B.B."/>
            <person name="Tenney A."/>
            <person name="Utterback T.R."/>
            <person name="Wickes B.L."/>
            <person name="Wortman J.R."/>
            <person name="Wye N.H."/>
            <person name="Kronstad J.W."/>
            <person name="Lodge J.K."/>
            <person name="Heitman J."/>
            <person name="Davis R.W."/>
            <person name="Fraser C.M."/>
            <person name="Hyman R.W."/>
        </authorList>
    </citation>
    <scope>NUCLEOTIDE SEQUENCE [LARGE SCALE GENOMIC DNA]</scope>
    <source>
        <strain evidence="4">JEC21 / ATCC MYA-565</strain>
    </source>
</reference>
<feature type="region of interest" description="Disordered" evidence="1">
    <location>
        <begin position="1"/>
        <end position="38"/>
    </location>
</feature>
<accession>Q5KL62</accession>
<dbReference type="OMA" id="MINMEDI"/>
<proteinExistence type="predicted"/>
<evidence type="ECO:0000256" key="2">
    <source>
        <dbReference type="SAM" id="Phobius"/>
    </source>
</evidence>
<dbReference type="Proteomes" id="UP000002149">
    <property type="component" value="Chromosome 3"/>
</dbReference>
<dbReference type="OrthoDB" id="2575676at2759"/>
<dbReference type="KEGG" id="cne:CNC00640"/>
<protein>
    <submittedName>
        <fullName evidence="3">Expressed protein</fullName>
    </submittedName>
</protein>
<dbReference type="PaxDb" id="214684-Q5KL62"/>